<dbReference type="CDD" id="cd16026">
    <property type="entry name" value="GALNS_like"/>
    <property type="match status" value="1"/>
</dbReference>
<feature type="domain" description="Sulfatase N-terminal" evidence="7">
    <location>
        <begin position="54"/>
        <end position="362"/>
    </location>
</feature>
<dbReference type="RefSeq" id="WP_146393852.1">
    <property type="nucleotide sequence ID" value="NZ_SJPJ01000001.1"/>
</dbReference>
<evidence type="ECO:0000313" key="9">
    <source>
        <dbReference type="Proteomes" id="UP000315010"/>
    </source>
</evidence>
<dbReference type="AlphaFoldDB" id="A0A5C5YVW0"/>
<evidence type="ECO:0000256" key="1">
    <source>
        <dbReference type="ARBA" id="ARBA00008779"/>
    </source>
</evidence>
<dbReference type="InterPro" id="IPR024607">
    <property type="entry name" value="Sulfatase_CS"/>
</dbReference>
<dbReference type="Pfam" id="PF14707">
    <property type="entry name" value="Sulfatase_C"/>
    <property type="match status" value="1"/>
</dbReference>
<dbReference type="Gene3D" id="3.30.1120.10">
    <property type="match status" value="1"/>
</dbReference>
<gene>
    <name evidence="8" type="primary">atsA_1</name>
    <name evidence="8" type="ORF">CA13_01700</name>
</gene>
<dbReference type="EC" id="3.1.6.1" evidence="8"/>
<organism evidence="8 9">
    <name type="scientific">Novipirellula herctigrandis</name>
    <dbReference type="NCBI Taxonomy" id="2527986"/>
    <lineage>
        <taxon>Bacteria</taxon>
        <taxon>Pseudomonadati</taxon>
        <taxon>Planctomycetota</taxon>
        <taxon>Planctomycetia</taxon>
        <taxon>Pirellulales</taxon>
        <taxon>Pirellulaceae</taxon>
        <taxon>Novipirellula</taxon>
    </lineage>
</organism>
<dbReference type="Gene3D" id="3.40.720.10">
    <property type="entry name" value="Alkaline Phosphatase, subunit A"/>
    <property type="match status" value="1"/>
</dbReference>
<dbReference type="InterPro" id="IPR000917">
    <property type="entry name" value="Sulfatase_N"/>
</dbReference>
<protein>
    <submittedName>
        <fullName evidence="8">Arylsulfatase</fullName>
        <ecNumber evidence="8">3.1.6.1</ecNumber>
    </submittedName>
</protein>
<dbReference type="PANTHER" id="PTHR42693:SF53">
    <property type="entry name" value="ENDO-4-O-SULFATASE"/>
    <property type="match status" value="1"/>
</dbReference>
<comment type="similarity">
    <text evidence="1">Belongs to the sulfatase family.</text>
</comment>
<keyword evidence="9" id="KW-1185">Reference proteome</keyword>
<evidence type="ECO:0000256" key="4">
    <source>
        <dbReference type="ARBA" id="ARBA00022837"/>
    </source>
</evidence>
<evidence type="ECO:0000259" key="7">
    <source>
        <dbReference type="Pfam" id="PF00884"/>
    </source>
</evidence>
<feature type="region of interest" description="Disordered" evidence="5">
    <location>
        <begin position="492"/>
        <end position="516"/>
    </location>
</feature>
<evidence type="ECO:0000313" key="8">
    <source>
        <dbReference type="EMBL" id="TWT78773.1"/>
    </source>
</evidence>
<keyword evidence="4" id="KW-0106">Calcium</keyword>
<dbReference type="GO" id="GO:0046872">
    <property type="term" value="F:metal ion binding"/>
    <property type="evidence" value="ECO:0007669"/>
    <property type="project" value="UniProtKB-KW"/>
</dbReference>
<dbReference type="InterPro" id="IPR017850">
    <property type="entry name" value="Alkaline_phosphatase_core_sf"/>
</dbReference>
<evidence type="ECO:0000256" key="6">
    <source>
        <dbReference type="SAM" id="SignalP"/>
    </source>
</evidence>
<feature type="signal peptide" evidence="6">
    <location>
        <begin position="1"/>
        <end position="23"/>
    </location>
</feature>
<dbReference type="Proteomes" id="UP000315010">
    <property type="component" value="Unassembled WGS sequence"/>
</dbReference>
<dbReference type="InterPro" id="IPR050738">
    <property type="entry name" value="Sulfatase"/>
</dbReference>
<accession>A0A5C5YVW0</accession>
<dbReference type="SUPFAM" id="SSF53649">
    <property type="entry name" value="Alkaline phosphatase-like"/>
    <property type="match status" value="1"/>
</dbReference>
<keyword evidence="3 8" id="KW-0378">Hydrolase</keyword>
<evidence type="ECO:0000256" key="3">
    <source>
        <dbReference type="ARBA" id="ARBA00022801"/>
    </source>
</evidence>
<comment type="caution">
    <text evidence="8">The sequence shown here is derived from an EMBL/GenBank/DDBJ whole genome shotgun (WGS) entry which is preliminary data.</text>
</comment>
<keyword evidence="2" id="KW-0479">Metal-binding</keyword>
<reference evidence="8 9" key="1">
    <citation type="submission" date="2019-02" db="EMBL/GenBank/DDBJ databases">
        <title>Deep-cultivation of Planctomycetes and their phenomic and genomic characterization uncovers novel biology.</title>
        <authorList>
            <person name="Wiegand S."/>
            <person name="Jogler M."/>
            <person name="Boedeker C."/>
            <person name="Pinto D."/>
            <person name="Vollmers J."/>
            <person name="Rivas-Marin E."/>
            <person name="Kohn T."/>
            <person name="Peeters S.H."/>
            <person name="Heuer A."/>
            <person name="Rast P."/>
            <person name="Oberbeckmann S."/>
            <person name="Bunk B."/>
            <person name="Jeske O."/>
            <person name="Meyerdierks A."/>
            <person name="Storesund J.E."/>
            <person name="Kallscheuer N."/>
            <person name="Luecker S."/>
            <person name="Lage O.M."/>
            <person name="Pohl T."/>
            <person name="Merkel B.J."/>
            <person name="Hornburger P."/>
            <person name="Mueller R.-W."/>
            <person name="Bruemmer F."/>
            <person name="Labrenz M."/>
            <person name="Spormann A.M."/>
            <person name="Op Den Camp H."/>
            <person name="Overmann J."/>
            <person name="Amann R."/>
            <person name="Jetten M.S.M."/>
            <person name="Mascher T."/>
            <person name="Medema M.H."/>
            <person name="Devos D.P."/>
            <person name="Kaster A.-K."/>
            <person name="Ovreas L."/>
            <person name="Rohde M."/>
            <person name="Galperin M.Y."/>
            <person name="Jogler C."/>
        </authorList>
    </citation>
    <scope>NUCLEOTIDE SEQUENCE [LARGE SCALE GENOMIC DNA]</scope>
    <source>
        <strain evidence="8 9">CA13</strain>
    </source>
</reference>
<name>A0A5C5YVW0_9BACT</name>
<dbReference type="GO" id="GO:0004065">
    <property type="term" value="F:arylsulfatase activity"/>
    <property type="evidence" value="ECO:0007669"/>
    <property type="project" value="UniProtKB-EC"/>
</dbReference>
<dbReference type="PROSITE" id="PS00523">
    <property type="entry name" value="SULFATASE_1"/>
    <property type="match status" value="1"/>
</dbReference>
<sequence length="516" mass="56929" precursor="true">MIRSAALCYILATSGLIGFSFWAVPTHGATPDEKTSQAKPATHGQHQSPDVRPPNFVVIFADDLGYQDLGCFGAKAIATPRIDAMAREGVRFTDFYAQPICGPSRAAIMTGCYPLRVAERGNIKNVHPVLHDGEMTIAEVLGQAGYACGCFGKWDLAGHSQTQFHADLLPTRQGFDFFFGTPSSNDRTVDLYRNDERIQTNAKMSTLTQRYTDEAIAFMERHRDEPFFVYLPHTMPHTRLAASEPFRGKSKRGLYGDVVEELDFNVGRILDAVGSMGLEMSTYVLFISDNGPWLIKNKNHANGHLPSDHGGSAATLRSGKVSSFEGGVRVPAVLWGPGRVPGGLTCGKLASTLDLLPTFAALSAAEMPKDRVVDGTDIGHLFHGEFEKADPNKTFFYYLRVQLQAVRQGKWKLHLPRDEQPIGVAPFSRNSHIAPDDRVGFAEPFLVDLDNDLGETTNVSDQHPEVVQRLLSLAEQMRLDLGDYNQVGNNMRFFDPIDPRPTTPPVPQTKKSKAKR</sequence>
<evidence type="ECO:0000256" key="5">
    <source>
        <dbReference type="SAM" id="MobiDB-lite"/>
    </source>
</evidence>
<evidence type="ECO:0000256" key="2">
    <source>
        <dbReference type="ARBA" id="ARBA00022723"/>
    </source>
</evidence>
<dbReference type="PANTHER" id="PTHR42693">
    <property type="entry name" value="ARYLSULFATASE FAMILY MEMBER"/>
    <property type="match status" value="1"/>
</dbReference>
<dbReference type="EMBL" id="SJPJ01000001">
    <property type="protein sequence ID" value="TWT78773.1"/>
    <property type="molecule type" value="Genomic_DNA"/>
</dbReference>
<proteinExistence type="inferred from homology"/>
<feature type="chain" id="PRO_5022920785" evidence="6">
    <location>
        <begin position="24"/>
        <end position="516"/>
    </location>
</feature>
<dbReference type="Pfam" id="PF00884">
    <property type="entry name" value="Sulfatase"/>
    <property type="match status" value="1"/>
</dbReference>
<feature type="region of interest" description="Disordered" evidence="5">
    <location>
        <begin position="30"/>
        <end position="50"/>
    </location>
</feature>
<keyword evidence="6" id="KW-0732">Signal</keyword>
<dbReference type="OrthoDB" id="9783154at2"/>